<evidence type="ECO:0000313" key="3">
    <source>
        <dbReference type="Proteomes" id="UP000643165"/>
    </source>
</evidence>
<feature type="compositionally biased region" description="Basic and acidic residues" evidence="1">
    <location>
        <begin position="1"/>
        <end position="12"/>
    </location>
</feature>
<sequence>MREEAGLADAERLGQMPEGEPVEAAGGGEADGGVQHGAAGALTPGEPAVDVHAARLRYKTDRSYTFIAWG</sequence>
<dbReference type="EMBL" id="BOPB01000011">
    <property type="protein sequence ID" value="GIJ21939.1"/>
    <property type="molecule type" value="Genomic_DNA"/>
</dbReference>
<name>A0ABQ4IVI4_9ACTN</name>
<evidence type="ECO:0000256" key="1">
    <source>
        <dbReference type="SAM" id="MobiDB-lite"/>
    </source>
</evidence>
<evidence type="ECO:0000313" key="2">
    <source>
        <dbReference type="EMBL" id="GIJ21939.1"/>
    </source>
</evidence>
<protein>
    <submittedName>
        <fullName evidence="2">Uncharacterized protein</fullName>
    </submittedName>
</protein>
<proteinExistence type="predicted"/>
<gene>
    <name evidence="2" type="ORF">Vlu01_25630</name>
</gene>
<comment type="caution">
    <text evidence="2">The sequence shown here is derived from an EMBL/GenBank/DDBJ whole genome shotgun (WGS) entry which is preliminary data.</text>
</comment>
<keyword evidence="3" id="KW-1185">Reference proteome</keyword>
<organism evidence="2 3">
    <name type="scientific">Micromonospora lutea</name>
    <dbReference type="NCBI Taxonomy" id="419825"/>
    <lineage>
        <taxon>Bacteria</taxon>
        <taxon>Bacillati</taxon>
        <taxon>Actinomycetota</taxon>
        <taxon>Actinomycetes</taxon>
        <taxon>Micromonosporales</taxon>
        <taxon>Micromonosporaceae</taxon>
        <taxon>Micromonospora</taxon>
    </lineage>
</organism>
<accession>A0ABQ4IVI4</accession>
<feature type="region of interest" description="Disordered" evidence="1">
    <location>
        <begin position="1"/>
        <end position="46"/>
    </location>
</feature>
<feature type="compositionally biased region" description="Gly residues" evidence="1">
    <location>
        <begin position="25"/>
        <end position="35"/>
    </location>
</feature>
<dbReference type="Proteomes" id="UP000643165">
    <property type="component" value="Unassembled WGS sequence"/>
</dbReference>
<reference evidence="2 3" key="1">
    <citation type="submission" date="2021-01" db="EMBL/GenBank/DDBJ databases">
        <title>Whole genome shotgun sequence of Verrucosispora lutea NBRC 106530.</title>
        <authorList>
            <person name="Komaki H."/>
            <person name="Tamura T."/>
        </authorList>
    </citation>
    <scope>NUCLEOTIDE SEQUENCE [LARGE SCALE GENOMIC DNA]</scope>
    <source>
        <strain evidence="2 3">NBRC 106530</strain>
    </source>
</reference>